<gene>
    <name evidence="1" type="ORF">FGO68_gene11611</name>
</gene>
<evidence type="ECO:0000313" key="1">
    <source>
        <dbReference type="EMBL" id="TNV82103.1"/>
    </source>
</evidence>
<comment type="caution">
    <text evidence="1">The sequence shown here is derived from an EMBL/GenBank/DDBJ whole genome shotgun (WGS) entry which is preliminary data.</text>
</comment>
<dbReference type="Proteomes" id="UP000785679">
    <property type="component" value="Unassembled WGS sequence"/>
</dbReference>
<reference evidence="1" key="1">
    <citation type="submission" date="2019-06" db="EMBL/GenBank/DDBJ databases">
        <authorList>
            <person name="Zheng W."/>
        </authorList>
    </citation>
    <scope>NUCLEOTIDE SEQUENCE</scope>
    <source>
        <strain evidence="1">QDHG01</strain>
    </source>
</reference>
<sequence length="88" mass="10044">MRKLNIFILGHHDDSIDNAALVLAKVHFPIEAAECLNSYDYRGRNKRHNQIVVTTMEDIAIKDLFDIIKQSLVAQQALNNLPLAQQPY</sequence>
<name>A0A8J8NV68_HALGN</name>
<dbReference type="AlphaFoldDB" id="A0A8J8NV68"/>
<accession>A0A8J8NV68</accession>
<proteinExistence type="predicted"/>
<organism evidence="1 2">
    <name type="scientific">Halteria grandinella</name>
    <dbReference type="NCBI Taxonomy" id="5974"/>
    <lineage>
        <taxon>Eukaryota</taxon>
        <taxon>Sar</taxon>
        <taxon>Alveolata</taxon>
        <taxon>Ciliophora</taxon>
        <taxon>Intramacronucleata</taxon>
        <taxon>Spirotrichea</taxon>
        <taxon>Stichotrichia</taxon>
        <taxon>Sporadotrichida</taxon>
        <taxon>Halteriidae</taxon>
        <taxon>Halteria</taxon>
    </lineage>
</organism>
<dbReference type="EMBL" id="RRYP01005370">
    <property type="protein sequence ID" value="TNV82103.1"/>
    <property type="molecule type" value="Genomic_DNA"/>
</dbReference>
<evidence type="ECO:0000313" key="2">
    <source>
        <dbReference type="Proteomes" id="UP000785679"/>
    </source>
</evidence>
<keyword evidence="2" id="KW-1185">Reference proteome</keyword>
<protein>
    <submittedName>
        <fullName evidence="1">Uncharacterized protein</fullName>
    </submittedName>
</protein>